<feature type="domain" description="PIN" evidence="1">
    <location>
        <begin position="5"/>
        <end position="121"/>
    </location>
</feature>
<dbReference type="CDD" id="cd09872">
    <property type="entry name" value="PIN_Sll0205-like"/>
    <property type="match status" value="1"/>
</dbReference>
<dbReference type="InterPro" id="IPR002716">
    <property type="entry name" value="PIN_dom"/>
</dbReference>
<dbReference type="AlphaFoldDB" id="A0A2P7N229"/>
<dbReference type="Proteomes" id="UP000243002">
    <property type="component" value="Unassembled WGS sequence"/>
</dbReference>
<accession>A0A2P7N229</accession>
<dbReference type="InterPro" id="IPR041705">
    <property type="entry name" value="PIN_Sll0205"/>
</dbReference>
<proteinExistence type="predicted"/>
<dbReference type="SUPFAM" id="SSF88723">
    <property type="entry name" value="PIN domain-like"/>
    <property type="match status" value="1"/>
</dbReference>
<sequence length="129" mass="14129">MTQLLLDTHALLWWLAEPDRLSPAANAAISDPANSVYVSAASGWEIATKVRLGKLPAARELLDDLPGLLAAQGFQLLPITLQQGLHAGRYPMPHRDPFDRLLAAQAELARLTLVTVDQALQAFPCRLLW</sequence>
<keyword evidence="3" id="KW-1185">Reference proteome</keyword>
<dbReference type="PANTHER" id="PTHR36173:SF2">
    <property type="entry name" value="RIBONUCLEASE VAPC16"/>
    <property type="match status" value="1"/>
</dbReference>
<dbReference type="EMBL" id="PXXO01000001">
    <property type="protein sequence ID" value="PSJ07525.1"/>
    <property type="molecule type" value="Genomic_DNA"/>
</dbReference>
<dbReference type="PANTHER" id="PTHR36173">
    <property type="entry name" value="RIBONUCLEASE VAPC16-RELATED"/>
    <property type="match status" value="1"/>
</dbReference>
<evidence type="ECO:0000313" key="2">
    <source>
        <dbReference type="EMBL" id="PSJ07525.1"/>
    </source>
</evidence>
<reference evidence="2 3" key="1">
    <citation type="journal article" date="2018" name="Environ. Microbiol.">
        <title>Ecological and genomic features of two widespread freshwater picocyanobacteria.</title>
        <authorList>
            <person name="Cabello-Yeves P.J."/>
            <person name="Picazo A."/>
            <person name="Camacho A."/>
            <person name="Callieri C."/>
            <person name="Rosselli R."/>
            <person name="Roda-Garcia J.J."/>
            <person name="Coutinho F.H."/>
            <person name="Rodriguez-Valera F."/>
        </authorList>
    </citation>
    <scope>NUCLEOTIDE SEQUENCE [LARGE SCALE GENOMIC DNA]</scope>
    <source>
        <strain evidence="2 3">Tous</strain>
    </source>
</reference>
<comment type="caution">
    <text evidence="2">The sequence shown here is derived from an EMBL/GenBank/DDBJ whole genome shotgun (WGS) entry which is preliminary data.</text>
</comment>
<name>A0A2P7N229_9CYAN</name>
<dbReference type="InterPro" id="IPR052919">
    <property type="entry name" value="TA_system_RNase"/>
</dbReference>
<dbReference type="OrthoDB" id="9798990at2"/>
<evidence type="ECO:0000259" key="1">
    <source>
        <dbReference type="Pfam" id="PF01850"/>
    </source>
</evidence>
<dbReference type="Pfam" id="PF01850">
    <property type="entry name" value="PIN"/>
    <property type="match status" value="1"/>
</dbReference>
<protein>
    <submittedName>
        <fullName evidence="2">PIN domain nuclease</fullName>
    </submittedName>
</protein>
<dbReference type="Gene3D" id="3.40.50.1010">
    <property type="entry name" value="5'-nuclease"/>
    <property type="match status" value="1"/>
</dbReference>
<gene>
    <name evidence="2" type="ORF">C7K55_00825</name>
</gene>
<dbReference type="RefSeq" id="WP_106501706.1">
    <property type="nucleotide sequence ID" value="NZ_PXXO01000001.1"/>
</dbReference>
<dbReference type="InterPro" id="IPR029060">
    <property type="entry name" value="PIN-like_dom_sf"/>
</dbReference>
<organism evidence="2 3">
    <name type="scientific">Cyanobium usitatum str. Tous</name>
    <dbReference type="NCBI Taxonomy" id="2116684"/>
    <lineage>
        <taxon>Bacteria</taxon>
        <taxon>Bacillati</taxon>
        <taxon>Cyanobacteriota</taxon>
        <taxon>Cyanophyceae</taxon>
        <taxon>Synechococcales</taxon>
        <taxon>Prochlorococcaceae</taxon>
        <taxon>Cyanobium</taxon>
    </lineage>
</organism>
<evidence type="ECO:0000313" key="3">
    <source>
        <dbReference type="Proteomes" id="UP000243002"/>
    </source>
</evidence>